<dbReference type="Proteomes" id="UP000053237">
    <property type="component" value="Unassembled WGS sequence"/>
</dbReference>
<gene>
    <name evidence="1" type="ORF">BN9_052040</name>
</gene>
<name>A0A024GCC8_9STRA</name>
<dbReference type="EMBL" id="CAIX01000069">
    <property type="protein sequence ID" value="CCI44395.1"/>
    <property type="molecule type" value="Genomic_DNA"/>
</dbReference>
<reference evidence="1 2" key="1">
    <citation type="submission" date="2012-05" db="EMBL/GenBank/DDBJ databases">
        <title>Recombination and specialization in a pathogen metapopulation.</title>
        <authorList>
            <person name="Gardiner A."/>
            <person name="Kemen E."/>
            <person name="Schultz-Larsen T."/>
            <person name="MacLean D."/>
            <person name="Van Oosterhout C."/>
            <person name="Jones J.D.G."/>
        </authorList>
    </citation>
    <scope>NUCLEOTIDE SEQUENCE [LARGE SCALE GENOMIC DNA]</scope>
    <source>
        <strain evidence="1 2">Ac Nc2</strain>
    </source>
</reference>
<accession>A0A024GCC8</accession>
<sequence>MNSQSADSADKSQHKKYTASKIILNAVYFAAYPYIAVGRAGIAAGSYAISAPIHVTKRITNACAGTKSNRENDAISDAFTVHEVGPSEGMYKLNHDPLRAIWTATTSPKTVISFSGKMLSDAVLGSRGAASKAIVASGSTAIRAATGLTWGMIGTLWFTTSSCVGLMDYSTKMAISMIPTCVTNAAWHGMEMTGTMSTDLLALSIGMPIHKLFVTFFPQMQQTLTQEDCVQTARSFVINLFRVFGPQNAFYLLKSVHDTIRSEELHDMFSLAEELLRELTDQKNLLKARQFVHETMNKPVSSFFELCPSIEEVADLISMAADVTNEVSSTLLGIEYNEVACISTRQSALDRLDPEGESVYKLTDHIDDHSLTEDDSDGDYPHETFYCNRMACGDSLIAETSGFCGTFFPEEIETDPAEQLSVVVDKGLALIASVAKREHSARFFDFFGQVFD</sequence>
<proteinExistence type="predicted"/>
<dbReference type="OrthoDB" id="166952at2759"/>
<organism evidence="1 2">
    <name type="scientific">Albugo candida</name>
    <dbReference type="NCBI Taxonomy" id="65357"/>
    <lineage>
        <taxon>Eukaryota</taxon>
        <taxon>Sar</taxon>
        <taxon>Stramenopiles</taxon>
        <taxon>Oomycota</taxon>
        <taxon>Peronosporomycetes</taxon>
        <taxon>Albuginales</taxon>
        <taxon>Albuginaceae</taxon>
        <taxon>Albugo</taxon>
    </lineage>
</organism>
<dbReference type="AlphaFoldDB" id="A0A024GCC8"/>
<keyword evidence="2" id="KW-1185">Reference proteome</keyword>
<evidence type="ECO:0000313" key="2">
    <source>
        <dbReference type="Proteomes" id="UP000053237"/>
    </source>
</evidence>
<evidence type="ECO:0000313" key="1">
    <source>
        <dbReference type="EMBL" id="CCI44395.1"/>
    </source>
</evidence>
<protein>
    <submittedName>
        <fullName evidence="1">Uncharacterized protein</fullName>
    </submittedName>
</protein>
<dbReference type="InParanoid" id="A0A024GCC8"/>
<comment type="caution">
    <text evidence="1">The sequence shown here is derived from an EMBL/GenBank/DDBJ whole genome shotgun (WGS) entry which is preliminary data.</text>
</comment>